<keyword evidence="1" id="KW-1133">Transmembrane helix</keyword>
<dbReference type="RefSeq" id="WP_081149766.1">
    <property type="nucleotide sequence ID" value="NZ_LVYD01000052.1"/>
</dbReference>
<keyword evidence="3" id="KW-1185">Reference proteome</keyword>
<feature type="transmembrane region" description="Helical" evidence="1">
    <location>
        <begin position="87"/>
        <end position="108"/>
    </location>
</feature>
<protein>
    <recommendedName>
        <fullName evidence="4">7TM-DISM receptor extracellular domain-containing protein</fullName>
    </recommendedName>
</protein>
<proteinExistence type="predicted"/>
<keyword evidence="1" id="KW-0472">Membrane</keyword>
<organism evidence="2 3">
    <name type="scientific">Niastella vici</name>
    <dbReference type="NCBI Taxonomy" id="1703345"/>
    <lineage>
        <taxon>Bacteria</taxon>
        <taxon>Pseudomonadati</taxon>
        <taxon>Bacteroidota</taxon>
        <taxon>Chitinophagia</taxon>
        <taxon>Chitinophagales</taxon>
        <taxon>Chitinophagaceae</taxon>
        <taxon>Niastella</taxon>
    </lineage>
</organism>
<sequence length="197" mass="23123">MKSFFIITSYSIASFASDQISGWLFVIDRSSAAYSVQNAFTLIEYSLFALLIYLEIHNKRVKKIVLFLSFSFYCTCIYNYISSPPHFDSLNVTLESILIIAYCIYFFFEQINIPRITFIYAFPQFWITAGILIYLASTFFLFMQADSLTREARRGYWIIAILSQIIRNVLFIIAFLTKKHKENSLDKFDNQSIYTEF</sequence>
<keyword evidence="1" id="KW-0812">Transmembrane</keyword>
<feature type="transmembrane region" description="Helical" evidence="1">
    <location>
        <begin position="155"/>
        <end position="177"/>
    </location>
</feature>
<evidence type="ECO:0000313" key="3">
    <source>
        <dbReference type="Proteomes" id="UP000192796"/>
    </source>
</evidence>
<feature type="transmembrane region" description="Helical" evidence="1">
    <location>
        <begin position="64"/>
        <end position="81"/>
    </location>
</feature>
<dbReference type="OrthoDB" id="679821at2"/>
<gene>
    <name evidence="2" type="ORF">A3860_29665</name>
</gene>
<comment type="caution">
    <text evidence="2">The sequence shown here is derived from an EMBL/GenBank/DDBJ whole genome shotgun (WGS) entry which is preliminary data.</text>
</comment>
<name>A0A1V9FUW4_9BACT</name>
<evidence type="ECO:0008006" key="4">
    <source>
        <dbReference type="Google" id="ProtNLM"/>
    </source>
</evidence>
<dbReference type="EMBL" id="LVYD01000052">
    <property type="protein sequence ID" value="OQP62120.1"/>
    <property type="molecule type" value="Genomic_DNA"/>
</dbReference>
<evidence type="ECO:0000256" key="1">
    <source>
        <dbReference type="SAM" id="Phobius"/>
    </source>
</evidence>
<feature type="transmembrane region" description="Helical" evidence="1">
    <location>
        <begin position="120"/>
        <end position="143"/>
    </location>
</feature>
<dbReference type="Proteomes" id="UP000192796">
    <property type="component" value="Unassembled WGS sequence"/>
</dbReference>
<feature type="transmembrane region" description="Helical" evidence="1">
    <location>
        <begin position="32"/>
        <end position="52"/>
    </location>
</feature>
<dbReference type="AlphaFoldDB" id="A0A1V9FUW4"/>
<evidence type="ECO:0000313" key="2">
    <source>
        <dbReference type="EMBL" id="OQP62120.1"/>
    </source>
</evidence>
<dbReference type="STRING" id="1703345.A3860_29665"/>
<accession>A0A1V9FUW4</accession>
<reference evidence="2 3" key="1">
    <citation type="submission" date="2016-03" db="EMBL/GenBank/DDBJ databases">
        <title>Niastella vici sp. nov., isolated from farmland soil.</title>
        <authorList>
            <person name="Chen L."/>
            <person name="Wang D."/>
            <person name="Yang S."/>
            <person name="Wang G."/>
        </authorList>
    </citation>
    <scope>NUCLEOTIDE SEQUENCE [LARGE SCALE GENOMIC DNA]</scope>
    <source>
        <strain evidence="2 3">DJ57</strain>
    </source>
</reference>